<evidence type="ECO:0000256" key="6">
    <source>
        <dbReference type="SAM" id="MobiDB-lite"/>
    </source>
</evidence>
<evidence type="ECO:0000256" key="4">
    <source>
        <dbReference type="ARBA" id="ARBA00022989"/>
    </source>
</evidence>
<accession>A0A9W6BIJ7</accession>
<proteinExistence type="inferred from homology"/>
<protein>
    <recommendedName>
        <fullName evidence="7">Mechanosensitive ion channel MscS domain-containing protein</fullName>
    </recommendedName>
</protein>
<dbReference type="GO" id="GO:0008381">
    <property type="term" value="F:mechanosensitive monoatomic ion channel activity"/>
    <property type="evidence" value="ECO:0007669"/>
    <property type="project" value="InterPro"/>
</dbReference>
<dbReference type="PANTHER" id="PTHR30221">
    <property type="entry name" value="SMALL-CONDUCTANCE MECHANOSENSITIVE CHANNEL"/>
    <property type="match status" value="1"/>
</dbReference>
<evidence type="ECO:0000256" key="2">
    <source>
        <dbReference type="ARBA" id="ARBA00008017"/>
    </source>
</evidence>
<dbReference type="Proteomes" id="UP001165080">
    <property type="component" value="Unassembled WGS sequence"/>
</dbReference>
<reference evidence="8 9" key="1">
    <citation type="journal article" date="2023" name="Commun. Biol.">
        <title>Reorganization of the ancestral sex-determining regions during the evolution of trioecy in Pleodorina starrii.</title>
        <authorList>
            <person name="Takahashi K."/>
            <person name="Suzuki S."/>
            <person name="Kawai-Toyooka H."/>
            <person name="Yamamoto K."/>
            <person name="Hamaji T."/>
            <person name="Ootsuki R."/>
            <person name="Yamaguchi H."/>
            <person name="Kawachi M."/>
            <person name="Higashiyama T."/>
            <person name="Nozaki H."/>
        </authorList>
    </citation>
    <scope>NUCLEOTIDE SEQUENCE [LARGE SCALE GENOMIC DNA]</scope>
    <source>
        <strain evidence="8 9">NIES-4479</strain>
    </source>
</reference>
<feature type="compositionally biased region" description="Low complexity" evidence="6">
    <location>
        <begin position="167"/>
        <end position="176"/>
    </location>
</feature>
<evidence type="ECO:0000256" key="5">
    <source>
        <dbReference type="ARBA" id="ARBA00023136"/>
    </source>
</evidence>
<keyword evidence="4" id="KW-1133">Transmembrane helix</keyword>
<dbReference type="SUPFAM" id="SSF82861">
    <property type="entry name" value="Mechanosensitive channel protein MscS (YggB), transmembrane region"/>
    <property type="match status" value="1"/>
</dbReference>
<evidence type="ECO:0000313" key="9">
    <source>
        <dbReference type="Proteomes" id="UP001165080"/>
    </source>
</evidence>
<dbReference type="GO" id="GO:0016020">
    <property type="term" value="C:membrane"/>
    <property type="evidence" value="ECO:0007669"/>
    <property type="project" value="UniProtKB-SubCell"/>
</dbReference>
<keyword evidence="5" id="KW-0472">Membrane</keyword>
<comment type="caution">
    <text evidence="8">The sequence shown here is derived from an EMBL/GenBank/DDBJ whole genome shotgun (WGS) entry which is preliminary data.</text>
</comment>
<dbReference type="SUPFAM" id="SSF50182">
    <property type="entry name" value="Sm-like ribonucleoproteins"/>
    <property type="match status" value="1"/>
</dbReference>
<dbReference type="InterPro" id="IPR006685">
    <property type="entry name" value="MscS_channel_2nd"/>
</dbReference>
<dbReference type="EMBL" id="BRXU01000006">
    <property type="protein sequence ID" value="GLC52460.1"/>
    <property type="molecule type" value="Genomic_DNA"/>
</dbReference>
<keyword evidence="3" id="KW-0812">Transmembrane</keyword>
<organism evidence="8 9">
    <name type="scientific">Pleodorina starrii</name>
    <dbReference type="NCBI Taxonomy" id="330485"/>
    <lineage>
        <taxon>Eukaryota</taxon>
        <taxon>Viridiplantae</taxon>
        <taxon>Chlorophyta</taxon>
        <taxon>core chlorophytes</taxon>
        <taxon>Chlorophyceae</taxon>
        <taxon>CS clade</taxon>
        <taxon>Chlamydomonadales</taxon>
        <taxon>Volvocaceae</taxon>
        <taxon>Pleodorina</taxon>
    </lineage>
</organism>
<dbReference type="InterPro" id="IPR023408">
    <property type="entry name" value="MscS_beta-dom_sf"/>
</dbReference>
<dbReference type="Gene3D" id="2.30.30.60">
    <property type="match status" value="1"/>
</dbReference>
<comment type="subcellular location">
    <subcellularLocation>
        <location evidence="1">Membrane</location>
        <topology evidence="1">Multi-pass membrane protein</topology>
    </subcellularLocation>
</comment>
<name>A0A9W6BIJ7_9CHLO</name>
<feature type="region of interest" description="Disordered" evidence="6">
    <location>
        <begin position="147"/>
        <end position="176"/>
    </location>
</feature>
<sequence length="540" mass="58000">MSLPVANVRGCASSPGHHLRHQWKQRFLTGTHGLCWLTQRCTPGPSKACALQRLSSARPCTSCSAVKDGATAAAAVVAAAPAIATAHTQDPQVIYRALLAPIACALGGEGSWQFYLAQRFTSEVVGVVAAALLGYWLLTQMAKRSAEHPETAGGTPSAGGVSPGKRGAASATGAHSAGHWGGGEVMFMAADAMTTPLARAMLVCVLAINVARNSTAIFDGFITRFNPRLPNDWLDDLVRLLVQSLTPLDGLLTKMSLVCLVLCSCAVVLRWKDVLLSYYLLPKIEAMEKGPELVANFVNPMSNLLNWIVIVVSGIWLAQTVGINLKPMLAVGGASGIIIGLATQQVLSNFVSGLNIFLARPFVAGEYISLISQNLSSQTNVSGRVIRVDPMRTLIATEDNATITVPNQVIAVSIVVNRTRSPHWSVGKPSQLLANTRELRWRMKLPHSALDKLQELEGRIEDALDQALPEDKVRHTMAKMVVVKFVDSGAELTGKVNLAWRLGSAQTPERKEKQEELIQNALLGMQRVVRSFDGVFLSPA</sequence>
<evidence type="ECO:0000256" key="1">
    <source>
        <dbReference type="ARBA" id="ARBA00004141"/>
    </source>
</evidence>
<dbReference type="InterPro" id="IPR010920">
    <property type="entry name" value="LSM_dom_sf"/>
</dbReference>
<dbReference type="InterPro" id="IPR011014">
    <property type="entry name" value="MscS_channel_TM-2"/>
</dbReference>
<dbReference type="Gene3D" id="1.10.287.1260">
    <property type="match status" value="1"/>
</dbReference>
<evidence type="ECO:0000256" key="3">
    <source>
        <dbReference type="ARBA" id="ARBA00022692"/>
    </source>
</evidence>
<keyword evidence="9" id="KW-1185">Reference proteome</keyword>
<dbReference type="InterPro" id="IPR045275">
    <property type="entry name" value="MscS_archaea/bacteria_type"/>
</dbReference>
<evidence type="ECO:0000259" key="7">
    <source>
        <dbReference type="Pfam" id="PF00924"/>
    </source>
</evidence>
<dbReference type="AlphaFoldDB" id="A0A9W6BIJ7"/>
<dbReference type="PANTHER" id="PTHR30221:SF1">
    <property type="entry name" value="SMALL-CONDUCTANCE MECHANOSENSITIVE CHANNEL"/>
    <property type="match status" value="1"/>
</dbReference>
<dbReference type="Pfam" id="PF00924">
    <property type="entry name" value="MS_channel_2nd"/>
    <property type="match status" value="1"/>
</dbReference>
<feature type="domain" description="Mechanosensitive ion channel MscS" evidence="7">
    <location>
        <begin position="346"/>
        <end position="419"/>
    </location>
</feature>
<evidence type="ECO:0000313" key="8">
    <source>
        <dbReference type="EMBL" id="GLC52460.1"/>
    </source>
</evidence>
<gene>
    <name evidence="8" type="primary">PLEST003301</name>
    <name evidence="8" type="ORF">PLESTB_000631500</name>
</gene>
<comment type="similarity">
    <text evidence="2">Belongs to the MscS (TC 1.A.23) family.</text>
</comment>